<accession>A0A232F759</accession>
<dbReference type="EMBL" id="NNAY01000750">
    <property type="protein sequence ID" value="OXU26694.1"/>
    <property type="molecule type" value="Genomic_DNA"/>
</dbReference>
<feature type="region of interest" description="Disordered" evidence="1">
    <location>
        <begin position="276"/>
        <end position="389"/>
    </location>
</feature>
<comment type="caution">
    <text evidence="2">The sequence shown here is derived from an EMBL/GenBank/DDBJ whole genome shotgun (WGS) entry which is preliminary data.</text>
</comment>
<keyword evidence="3" id="KW-1185">Reference proteome</keyword>
<name>A0A232F759_9HYME</name>
<proteinExistence type="predicted"/>
<dbReference type="Proteomes" id="UP000215335">
    <property type="component" value="Unassembled WGS sequence"/>
</dbReference>
<evidence type="ECO:0000256" key="1">
    <source>
        <dbReference type="SAM" id="MobiDB-lite"/>
    </source>
</evidence>
<evidence type="ECO:0000313" key="3">
    <source>
        <dbReference type="Proteomes" id="UP000215335"/>
    </source>
</evidence>
<gene>
    <name evidence="2" type="ORF">TSAR_016976</name>
</gene>
<feature type="compositionally biased region" description="Low complexity" evidence="1">
    <location>
        <begin position="336"/>
        <end position="359"/>
    </location>
</feature>
<feature type="compositionally biased region" description="Polar residues" evidence="1">
    <location>
        <begin position="101"/>
        <end position="116"/>
    </location>
</feature>
<feature type="compositionally biased region" description="Polar residues" evidence="1">
    <location>
        <begin position="290"/>
        <end position="308"/>
    </location>
</feature>
<protein>
    <submittedName>
        <fullName evidence="2">Uncharacterized protein</fullName>
    </submittedName>
</protein>
<dbReference type="AlphaFoldDB" id="A0A232F759"/>
<feature type="region of interest" description="Disordered" evidence="1">
    <location>
        <begin position="47"/>
        <end position="120"/>
    </location>
</feature>
<evidence type="ECO:0000313" key="2">
    <source>
        <dbReference type="EMBL" id="OXU26694.1"/>
    </source>
</evidence>
<organism evidence="2 3">
    <name type="scientific">Trichomalopsis sarcophagae</name>
    <dbReference type="NCBI Taxonomy" id="543379"/>
    <lineage>
        <taxon>Eukaryota</taxon>
        <taxon>Metazoa</taxon>
        <taxon>Ecdysozoa</taxon>
        <taxon>Arthropoda</taxon>
        <taxon>Hexapoda</taxon>
        <taxon>Insecta</taxon>
        <taxon>Pterygota</taxon>
        <taxon>Neoptera</taxon>
        <taxon>Endopterygota</taxon>
        <taxon>Hymenoptera</taxon>
        <taxon>Apocrita</taxon>
        <taxon>Proctotrupomorpha</taxon>
        <taxon>Chalcidoidea</taxon>
        <taxon>Pteromalidae</taxon>
        <taxon>Pteromalinae</taxon>
        <taxon>Trichomalopsis</taxon>
    </lineage>
</organism>
<sequence>MAPNGVRDRVISEYCRTRLQSRPFTHIVMDMYREVVRSAQYAARKRALQHSMRSLPSVPPPPQQQHHHPLGPNVVPMRQNPPPQQQQQPRHRVKGILFKAQSRNSRSQPNLLSLSGQEERYCGGRTNTDGGSYGYVLDARNLHQRTNSQPDCCMERAGGGTTIPQVRSSGNLAVLAAVASASDARNANKPYYGDPIYAMPVKPFLSTQDVRNTNAVARQFQQKQQQQPEICSAAIGRNYGGNRGPGINGALISRLDNADGLCGPTHAPVKEDLYATSTKNGTGRPIILQRQHSSPQFPTTRCGGTQEQKLWEFANPLPESRNGNMLRAGNSEVRHQQQQQQQQPQQTQQQPQQTQQQQQKKLNPEEKIPYVPRGPPPPKPPRIITSLKKAAAAQAALDAQLRTVNVKTQRKENGKDA</sequence>
<reference evidence="2 3" key="1">
    <citation type="journal article" date="2017" name="Curr. Biol.">
        <title>The Evolution of Venom by Co-option of Single-Copy Genes.</title>
        <authorList>
            <person name="Martinson E.O."/>
            <person name="Mrinalini"/>
            <person name="Kelkar Y.D."/>
            <person name="Chang C.H."/>
            <person name="Werren J.H."/>
        </authorList>
    </citation>
    <scope>NUCLEOTIDE SEQUENCE [LARGE SCALE GENOMIC DNA]</scope>
    <source>
        <strain evidence="2 3">Alberta</strain>
        <tissue evidence="2">Whole body</tissue>
    </source>
</reference>
<feature type="compositionally biased region" description="Pro residues" evidence="1">
    <location>
        <begin position="372"/>
        <end position="381"/>
    </location>
</feature>